<dbReference type="AlphaFoldDB" id="M6UR18"/>
<organism evidence="1 2">
    <name type="scientific">Leptospira noguchii serovar Autumnalis str. ZUN142</name>
    <dbReference type="NCBI Taxonomy" id="1085540"/>
    <lineage>
        <taxon>Bacteria</taxon>
        <taxon>Pseudomonadati</taxon>
        <taxon>Spirochaetota</taxon>
        <taxon>Spirochaetia</taxon>
        <taxon>Leptospirales</taxon>
        <taxon>Leptospiraceae</taxon>
        <taxon>Leptospira</taxon>
    </lineage>
</organism>
<sequence length="44" mass="5161">MGTHIRIENFFPIFLQRTLYKNLDSTVGTTAQHFTEKFLLDQST</sequence>
<evidence type="ECO:0000313" key="1">
    <source>
        <dbReference type="EMBL" id="EMO39718.1"/>
    </source>
</evidence>
<accession>M6UR18</accession>
<gene>
    <name evidence="1" type="ORF">LEP1GSC186_3802</name>
</gene>
<evidence type="ECO:0000313" key="2">
    <source>
        <dbReference type="Proteomes" id="UP000012153"/>
    </source>
</evidence>
<reference evidence="1 2" key="1">
    <citation type="submission" date="2013-01" db="EMBL/GenBank/DDBJ databases">
        <authorList>
            <person name="Harkins D.M."/>
            <person name="Durkin A.S."/>
            <person name="Brinkac L.M."/>
            <person name="Haft D.H."/>
            <person name="Selengut J.D."/>
            <person name="Sanka R."/>
            <person name="DePew J."/>
            <person name="Purushe J."/>
            <person name="Matthias M.A."/>
            <person name="Vinetz J.M."/>
            <person name="Sutton G.G."/>
            <person name="Nierman W.C."/>
            <person name="Fouts D.E."/>
        </authorList>
    </citation>
    <scope>NUCLEOTIDE SEQUENCE [LARGE SCALE GENOMIC DNA]</scope>
    <source>
        <strain evidence="1 2">ZUN142</strain>
    </source>
</reference>
<dbReference type="Proteomes" id="UP000012153">
    <property type="component" value="Unassembled WGS sequence"/>
</dbReference>
<comment type="caution">
    <text evidence="1">The sequence shown here is derived from an EMBL/GenBank/DDBJ whole genome shotgun (WGS) entry which is preliminary data.</text>
</comment>
<name>M6UR18_9LEPT</name>
<proteinExistence type="predicted"/>
<dbReference type="EMBL" id="AHOP02000050">
    <property type="protein sequence ID" value="EMO39718.1"/>
    <property type="molecule type" value="Genomic_DNA"/>
</dbReference>
<protein>
    <submittedName>
        <fullName evidence="1">Uncharacterized protein</fullName>
    </submittedName>
</protein>